<organism evidence="1 2">
    <name type="scientific">Thelephora ganbajun</name>
    <name type="common">Ganba fungus</name>
    <dbReference type="NCBI Taxonomy" id="370292"/>
    <lineage>
        <taxon>Eukaryota</taxon>
        <taxon>Fungi</taxon>
        <taxon>Dikarya</taxon>
        <taxon>Basidiomycota</taxon>
        <taxon>Agaricomycotina</taxon>
        <taxon>Agaricomycetes</taxon>
        <taxon>Thelephorales</taxon>
        <taxon>Thelephoraceae</taxon>
        <taxon>Thelephora</taxon>
    </lineage>
</organism>
<comment type="caution">
    <text evidence="1">The sequence shown here is derived from an EMBL/GenBank/DDBJ whole genome shotgun (WGS) entry which is preliminary data.</text>
</comment>
<evidence type="ECO:0000313" key="1">
    <source>
        <dbReference type="EMBL" id="KAF9641946.1"/>
    </source>
</evidence>
<reference evidence="1" key="1">
    <citation type="submission" date="2019-10" db="EMBL/GenBank/DDBJ databases">
        <authorList>
            <consortium name="DOE Joint Genome Institute"/>
            <person name="Kuo A."/>
            <person name="Miyauchi S."/>
            <person name="Kiss E."/>
            <person name="Drula E."/>
            <person name="Kohler A."/>
            <person name="Sanchez-Garcia M."/>
            <person name="Andreopoulos B."/>
            <person name="Barry K.W."/>
            <person name="Bonito G."/>
            <person name="Buee M."/>
            <person name="Carver A."/>
            <person name="Chen C."/>
            <person name="Cichocki N."/>
            <person name="Clum A."/>
            <person name="Culley D."/>
            <person name="Crous P.W."/>
            <person name="Fauchery L."/>
            <person name="Girlanda M."/>
            <person name="Hayes R."/>
            <person name="Keri Z."/>
            <person name="Labutti K."/>
            <person name="Lipzen A."/>
            <person name="Lombard V."/>
            <person name="Magnuson J."/>
            <person name="Maillard F."/>
            <person name="Morin E."/>
            <person name="Murat C."/>
            <person name="Nolan M."/>
            <person name="Ohm R."/>
            <person name="Pangilinan J."/>
            <person name="Pereira M."/>
            <person name="Perotto S."/>
            <person name="Peter M."/>
            <person name="Riley R."/>
            <person name="Sitrit Y."/>
            <person name="Stielow B."/>
            <person name="Szollosi G."/>
            <person name="Zifcakova L."/>
            <person name="Stursova M."/>
            <person name="Spatafora J.W."/>
            <person name="Tedersoo L."/>
            <person name="Vaario L.-M."/>
            <person name="Yamada A."/>
            <person name="Yan M."/>
            <person name="Wang P."/>
            <person name="Xu J."/>
            <person name="Bruns T."/>
            <person name="Baldrian P."/>
            <person name="Vilgalys R."/>
            <person name="Henrissat B."/>
            <person name="Grigoriev I.V."/>
            <person name="Hibbett D."/>
            <person name="Nagy L.G."/>
            <person name="Martin F.M."/>
        </authorList>
    </citation>
    <scope>NUCLEOTIDE SEQUENCE</scope>
    <source>
        <strain evidence="1">P2</strain>
    </source>
</reference>
<name>A0ACB6YWY4_THEGA</name>
<reference evidence="1" key="2">
    <citation type="journal article" date="2020" name="Nat. Commun.">
        <title>Large-scale genome sequencing of mycorrhizal fungi provides insights into the early evolution of symbiotic traits.</title>
        <authorList>
            <person name="Miyauchi S."/>
            <person name="Kiss E."/>
            <person name="Kuo A."/>
            <person name="Drula E."/>
            <person name="Kohler A."/>
            <person name="Sanchez-Garcia M."/>
            <person name="Morin E."/>
            <person name="Andreopoulos B."/>
            <person name="Barry K.W."/>
            <person name="Bonito G."/>
            <person name="Buee M."/>
            <person name="Carver A."/>
            <person name="Chen C."/>
            <person name="Cichocki N."/>
            <person name="Clum A."/>
            <person name="Culley D."/>
            <person name="Crous P.W."/>
            <person name="Fauchery L."/>
            <person name="Girlanda M."/>
            <person name="Hayes R.D."/>
            <person name="Keri Z."/>
            <person name="LaButti K."/>
            <person name="Lipzen A."/>
            <person name="Lombard V."/>
            <person name="Magnuson J."/>
            <person name="Maillard F."/>
            <person name="Murat C."/>
            <person name="Nolan M."/>
            <person name="Ohm R.A."/>
            <person name="Pangilinan J."/>
            <person name="Pereira M.F."/>
            <person name="Perotto S."/>
            <person name="Peter M."/>
            <person name="Pfister S."/>
            <person name="Riley R."/>
            <person name="Sitrit Y."/>
            <person name="Stielow J.B."/>
            <person name="Szollosi G."/>
            <person name="Zifcakova L."/>
            <person name="Stursova M."/>
            <person name="Spatafora J.W."/>
            <person name="Tedersoo L."/>
            <person name="Vaario L.M."/>
            <person name="Yamada A."/>
            <person name="Yan M."/>
            <person name="Wang P."/>
            <person name="Xu J."/>
            <person name="Bruns T."/>
            <person name="Baldrian P."/>
            <person name="Vilgalys R."/>
            <person name="Dunand C."/>
            <person name="Henrissat B."/>
            <person name="Grigoriev I.V."/>
            <person name="Hibbett D."/>
            <person name="Nagy L.G."/>
            <person name="Martin F.M."/>
        </authorList>
    </citation>
    <scope>NUCLEOTIDE SEQUENCE</scope>
    <source>
        <strain evidence="1">P2</strain>
    </source>
</reference>
<proteinExistence type="predicted"/>
<accession>A0ACB6YWY4</accession>
<dbReference type="EMBL" id="MU118866">
    <property type="protein sequence ID" value="KAF9641946.1"/>
    <property type="molecule type" value="Genomic_DNA"/>
</dbReference>
<sequence length="164" mass="18018">MPSRETEFYMNFYIFAEWVVDNQQASCLALCNLHRSVMESQPAFQAMADMSAELIHEDGPMQSFLKRIKDTNEQITGNMLAKLGSLDQRVDALSSTLSDVKGITASLAKNTPPCTYPTEALNLPQPPPAKPTKQTTTLTPTPLFAPETNPVYPSAPNPANTNPF</sequence>
<evidence type="ECO:0000313" key="2">
    <source>
        <dbReference type="Proteomes" id="UP000886501"/>
    </source>
</evidence>
<keyword evidence="2" id="KW-1185">Reference proteome</keyword>
<protein>
    <submittedName>
        <fullName evidence="1">Uncharacterized protein</fullName>
    </submittedName>
</protein>
<dbReference type="Proteomes" id="UP000886501">
    <property type="component" value="Unassembled WGS sequence"/>
</dbReference>
<gene>
    <name evidence="1" type="ORF">BDM02DRAFT_3194206</name>
</gene>